<keyword evidence="12" id="KW-1185">Reference proteome</keyword>
<dbReference type="InterPro" id="IPR002048">
    <property type="entry name" value="EF_hand_dom"/>
</dbReference>
<dbReference type="PANTHER" id="PTHR46212">
    <property type="entry name" value="PEFLIN"/>
    <property type="match status" value="1"/>
</dbReference>
<dbReference type="InterPro" id="IPR013083">
    <property type="entry name" value="Znf_RING/FYVE/PHD"/>
</dbReference>
<dbReference type="SUPFAM" id="SSF47473">
    <property type="entry name" value="EF-hand"/>
    <property type="match status" value="1"/>
</dbReference>
<dbReference type="InterPro" id="IPR011992">
    <property type="entry name" value="EF-hand-dom_pair"/>
</dbReference>
<keyword evidence="3" id="KW-0479">Metal-binding</keyword>
<dbReference type="InterPro" id="IPR017907">
    <property type="entry name" value="Znf_RING_CS"/>
</dbReference>
<dbReference type="PROSITE" id="PS50089">
    <property type="entry name" value="ZF_RING_2"/>
    <property type="match status" value="1"/>
</dbReference>
<dbReference type="InterPro" id="IPR018247">
    <property type="entry name" value="EF_Hand_1_Ca_BS"/>
</dbReference>
<dbReference type="OrthoDB" id="252722at2759"/>
<name>A0A3M7RUS9_BRAPC</name>
<feature type="domain" description="RING-type" evidence="9">
    <location>
        <begin position="7"/>
        <end position="55"/>
    </location>
</feature>
<dbReference type="PROSITE" id="PS50222">
    <property type="entry name" value="EF_HAND_2"/>
    <property type="match status" value="2"/>
</dbReference>
<dbReference type="SMART" id="SM00184">
    <property type="entry name" value="RING"/>
    <property type="match status" value="1"/>
</dbReference>
<comment type="subcellular location">
    <subcellularLocation>
        <location evidence="1">Cytoplasm</location>
    </subcellularLocation>
</comment>
<dbReference type="Gene3D" id="1.10.238.10">
    <property type="entry name" value="EF-hand"/>
    <property type="match status" value="2"/>
</dbReference>
<dbReference type="PANTHER" id="PTHR46212:SF3">
    <property type="entry name" value="GH27120P"/>
    <property type="match status" value="1"/>
</dbReference>
<evidence type="ECO:0000256" key="8">
    <source>
        <dbReference type="PROSITE-ProRule" id="PRU00175"/>
    </source>
</evidence>
<dbReference type="Pfam" id="PF13445">
    <property type="entry name" value="zf-RING_UBOX"/>
    <property type="match status" value="1"/>
</dbReference>
<evidence type="ECO:0000256" key="2">
    <source>
        <dbReference type="ARBA" id="ARBA00022490"/>
    </source>
</evidence>
<evidence type="ECO:0000256" key="3">
    <source>
        <dbReference type="ARBA" id="ARBA00022723"/>
    </source>
</evidence>
<organism evidence="11 12">
    <name type="scientific">Brachionus plicatilis</name>
    <name type="common">Marine rotifer</name>
    <name type="synonym">Brachionus muelleri</name>
    <dbReference type="NCBI Taxonomy" id="10195"/>
    <lineage>
        <taxon>Eukaryota</taxon>
        <taxon>Metazoa</taxon>
        <taxon>Spiralia</taxon>
        <taxon>Gnathifera</taxon>
        <taxon>Rotifera</taxon>
        <taxon>Eurotatoria</taxon>
        <taxon>Monogononta</taxon>
        <taxon>Pseudotrocha</taxon>
        <taxon>Ploima</taxon>
        <taxon>Brachionidae</taxon>
        <taxon>Brachionus</taxon>
    </lineage>
</organism>
<dbReference type="SUPFAM" id="SSF57850">
    <property type="entry name" value="RING/U-box"/>
    <property type="match status" value="1"/>
</dbReference>
<dbReference type="InterPro" id="IPR001841">
    <property type="entry name" value="Znf_RING"/>
</dbReference>
<dbReference type="GO" id="GO:0005509">
    <property type="term" value="F:calcium ion binding"/>
    <property type="evidence" value="ECO:0007669"/>
    <property type="project" value="InterPro"/>
</dbReference>
<feature type="domain" description="EF-hand" evidence="10">
    <location>
        <begin position="109"/>
        <end position="144"/>
    </location>
</feature>
<dbReference type="InterPro" id="IPR051426">
    <property type="entry name" value="Peflin/Sorcin_CaBP"/>
</dbReference>
<feature type="non-terminal residue" evidence="11">
    <location>
        <position position="260"/>
    </location>
</feature>
<dbReference type="Gene3D" id="3.30.40.10">
    <property type="entry name" value="Zinc/RING finger domain, C3HC4 (zinc finger)"/>
    <property type="match status" value="1"/>
</dbReference>
<evidence type="ECO:0000313" key="11">
    <source>
        <dbReference type="EMBL" id="RNA27075.1"/>
    </source>
</evidence>
<dbReference type="AlphaFoldDB" id="A0A3M7RUS9"/>
<sequence>MENILECPICLARFDNNRRTPRLLPCQHNICSDCLLQLKATSKTQNSSFKCPECRRSFSSNLELIPKSLVICQLMDLSKSETQNTQKIEQLRTSFRKENATGTVTKPWSVKNYLKSIFDEIDLNGDGALTANELQNVLENVNSNTKFDPKTILLLMKIHDRNGDNEISFDEFYELHNKLNEDLETFLITDTDSSGGIDQYELSQLLQTKRYNLSRNFFIFFFNNLSRMTGKKSIEFDIYIRVSARLEYLLKCYHTNNYYY</sequence>
<keyword evidence="7" id="KW-0106">Calcium</keyword>
<comment type="caution">
    <text evidence="11">The sequence shown here is derived from an EMBL/GenBank/DDBJ whole genome shotgun (WGS) entry which is preliminary data.</text>
</comment>
<dbReference type="InterPro" id="IPR027370">
    <property type="entry name" value="Znf-RING_euk"/>
</dbReference>
<reference evidence="11 12" key="1">
    <citation type="journal article" date="2018" name="Sci. Rep.">
        <title>Genomic signatures of local adaptation to the degree of environmental predictability in rotifers.</title>
        <authorList>
            <person name="Franch-Gras L."/>
            <person name="Hahn C."/>
            <person name="Garcia-Roger E.M."/>
            <person name="Carmona M.J."/>
            <person name="Serra M."/>
            <person name="Gomez A."/>
        </authorList>
    </citation>
    <scope>NUCLEOTIDE SEQUENCE [LARGE SCALE GENOMIC DNA]</scope>
    <source>
        <strain evidence="11">HYR1</strain>
    </source>
</reference>
<evidence type="ECO:0000256" key="6">
    <source>
        <dbReference type="ARBA" id="ARBA00022833"/>
    </source>
</evidence>
<evidence type="ECO:0000256" key="1">
    <source>
        <dbReference type="ARBA" id="ARBA00004496"/>
    </source>
</evidence>
<gene>
    <name evidence="11" type="ORF">BpHYR1_001951</name>
</gene>
<keyword evidence="5 8" id="KW-0863">Zinc-finger</keyword>
<dbReference type="SMART" id="SM00054">
    <property type="entry name" value="EFh"/>
    <property type="match status" value="3"/>
</dbReference>
<evidence type="ECO:0000313" key="12">
    <source>
        <dbReference type="Proteomes" id="UP000276133"/>
    </source>
</evidence>
<evidence type="ECO:0000256" key="7">
    <source>
        <dbReference type="ARBA" id="ARBA00022837"/>
    </source>
</evidence>
<accession>A0A3M7RUS9</accession>
<protein>
    <submittedName>
        <fullName evidence="11">Programmed cell death 6</fullName>
    </submittedName>
</protein>
<dbReference type="GO" id="GO:0008270">
    <property type="term" value="F:zinc ion binding"/>
    <property type="evidence" value="ECO:0007669"/>
    <property type="project" value="UniProtKB-KW"/>
</dbReference>
<dbReference type="STRING" id="10195.A0A3M7RUS9"/>
<keyword evidence="2" id="KW-0963">Cytoplasm</keyword>
<keyword evidence="6" id="KW-0862">Zinc</keyword>
<evidence type="ECO:0000259" key="10">
    <source>
        <dbReference type="PROSITE" id="PS50222"/>
    </source>
</evidence>
<dbReference type="EMBL" id="REGN01002603">
    <property type="protein sequence ID" value="RNA27075.1"/>
    <property type="molecule type" value="Genomic_DNA"/>
</dbReference>
<dbReference type="GO" id="GO:0048306">
    <property type="term" value="F:calcium-dependent protein binding"/>
    <property type="evidence" value="ECO:0007669"/>
    <property type="project" value="UniProtKB-ARBA"/>
</dbReference>
<proteinExistence type="predicted"/>
<dbReference type="Pfam" id="PF13499">
    <property type="entry name" value="EF-hand_7"/>
    <property type="match status" value="1"/>
</dbReference>
<dbReference type="PROSITE" id="PS00018">
    <property type="entry name" value="EF_HAND_1"/>
    <property type="match status" value="2"/>
</dbReference>
<evidence type="ECO:0000256" key="5">
    <source>
        <dbReference type="ARBA" id="ARBA00022771"/>
    </source>
</evidence>
<dbReference type="GO" id="GO:0005737">
    <property type="term" value="C:cytoplasm"/>
    <property type="evidence" value="ECO:0007669"/>
    <property type="project" value="UniProtKB-SubCell"/>
</dbReference>
<evidence type="ECO:0000256" key="4">
    <source>
        <dbReference type="ARBA" id="ARBA00022737"/>
    </source>
</evidence>
<feature type="domain" description="EF-hand" evidence="10">
    <location>
        <begin position="147"/>
        <end position="182"/>
    </location>
</feature>
<keyword evidence="4" id="KW-0677">Repeat</keyword>
<dbReference type="PROSITE" id="PS00518">
    <property type="entry name" value="ZF_RING_1"/>
    <property type="match status" value="1"/>
</dbReference>
<evidence type="ECO:0000259" key="9">
    <source>
        <dbReference type="PROSITE" id="PS50089"/>
    </source>
</evidence>
<dbReference type="Proteomes" id="UP000276133">
    <property type="component" value="Unassembled WGS sequence"/>
</dbReference>